<sequence>MDIVSKAKETDELSKVIVRLDGFHLLMSYMGAEVEITGGRGLEEMQFELFSKNAVIHIANGHTYPPLENKMAKNMNISLNKFPPYLEKNLTHNFSVADSKCPAIKEVSPRNASSSDMTHREIGRWCWIYQSPTCRSASSFSASVSFAMWAFTQEHLDGKFLSSCLLELNSYFFYYAYLRSKVLPSDKPPPK</sequence>
<proteinExistence type="predicted"/>
<evidence type="ECO:0000313" key="2">
    <source>
        <dbReference type="Proteomes" id="UP000499080"/>
    </source>
</evidence>
<dbReference type="EMBL" id="BGPR01005046">
    <property type="protein sequence ID" value="GBN06270.1"/>
    <property type="molecule type" value="Genomic_DNA"/>
</dbReference>
<comment type="caution">
    <text evidence="1">The sequence shown here is derived from an EMBL/GenBank/DDBJ whole genome shotgun (WGS) entry which is preliminary data.</text>
</comment>
<reference evidence="1 2" key="1">
    <citation type="journal article" date="2019" name="Sci. Rep.">
        <title>Orb-weaving spider Araneus ventricosus genome elucidates the spidroin gene catalogue.</title>
        <authorList>
            <person name="Kono N."/>
            <person name="Nakamura H."/>
            <person name="Ohtoshi R."/>
            <person name="Moran D.A.P."/>
            <person name="Shinohara A."/>
            <person name="Yoshida Y."/>
            <person name="Fujiwara M."/>
            <person name="Mori M."/>
            <person name="Tomita M."/>
            <person name="Arakawa K."/>
        </authorList>
    </citation>
    <scope>NUCLEOTIDE SEQUENCE [LARGE SCALE GENOMIC DNA]</scope>
</reference>
<dbReference type="OrthoDB" id="5983950at2759"/>
<protein>
    <submittedName>
        <fullName evidence="1">Uncharacterized protein</fullName>
    </submittedName>
</protein>
<accession>A0A4Y2KW43</accession>
<organism evidence="1 2">
    <name type="scientific">Araneus ventricosus</name>
    <name type="common">Orbweaver spider</name>
    <name type="synonym">Epeira ventricosa</name>
    <dbReference type="NCBI Taxonomy" id="182803"/>
    <lineage>
        <taxon>Eukaryota</taxon>
        <taxon>Metazoa</taxon>
        <taxon>Ecdysozoa</taxon>
        <taxon>Arthropoda</taxon>
        <taxon>Chelicerata</taxon>
        <taxon>Arachnida</taxon>
        <taxon>Araneae</taxon>
        <taxon>Araneomorphae</taxon>
        <taxon>Entelegynae</taxon>
        <taxon>Araneoidea</taxon>
        <taxon>Araneidae</taxon>
        <taxon>Araneus</taxon>
    </lineage>
</organism>
<dbReference type="AlphaFoldDB" id="A0A4Y2KW43"/>
<dbReference type="Proteomes" id="UP000499080">
    <property type="component" value="Unassembled WGS sequence"/>
</dbReference>
<evidence type="ECO:0000313" key="1">
    <source>
        <dbReference type="EMBL" id="GBN06270.1"/>
    </source>
</evidence>
<name>A0A4Y2KW43_ARAVE</name>
<keyword evidence="2" id="KW-1185">Reference proteome</keyword>
<gene>
    <name evidence="1" type="ORF">AVEN_67448_1</name>
</gene>